<keyword evidence="4" id="KW-1185">Reference proteome</keyword>
<dbReference type="SUPFAM" id="SSF56672">
    <property type="entry name" value="DNA/RNA polymerases"/>
    <property type="match status" value="1"/>
</dbReference>
<dbReference type="InterPro" id="IPR041577">
    <property type="entry name" value="RT_RNaseH_2"/>
</dbReference>
<organism evidence="3 4">
    <name type="scientific">Trichinella nelsoni</name>
    <dbReference type="NCBI Taxonomy" id="6336"/>
    <lineage>
        <taxon>Eukaryota</taxon>
        <taxon>Metazoa</taxon>
        <taxon>Ecdysozoa</taxon>
        <taxon>Nematoda</taxon>
        <taxon>Enoplea</taxon>
        <taxon>Dorylaimia</taxon>
        <taxon>Trichinellida</taxon>
        <taxon>Trichinellidae</taxon>
        <taxon>Trichinella</taxon>
    </lineage>
</organism>
<feature type="chain" id="PRO_5006868234" description="Reverse transcriptase/retrotransposon-derived protein RNase H-like domain-containing protein" evidence="1">
    <location>
        <begin position="21"/>
        <end position="182"/>
    </location>
</feature>
<evidence type="ECO:0000313" key="4">
    <source>
        <dbReference type="Proteomes" id="UP000054630"/>
    </source>
</evidence>
<evidence type="ECO:0000256" key="1">
    <source>
        <dbReference type="SAM" id="SignalP"/>
    </source>
</evidence>
<accession>A0A0V0RT62</accession>
<dbReference type="InterPro" id="IPR043502">
    <property type="entry name" value="DNA/RNA_pol_sf"/>
</dbReference>
<proteinExistence type="predicted"/>
<evidence type="ECO:0000313" key="3">
    <source>
        <dbReference type="EMBL" id="KRX17677.1"/>
    </source>
</evidence>
<dbReference type="STRING" id="6336.A0A0V0RT62"/>
<name>A0A0V0RT62_9BILA</name>
<protein>
    <recommendedName>
        <fullName evidence="2">Reverse transcriptase/retrotransposon-derived protein RNase H-like domain-containing protein</fullName>
    </recommendedName>
</protein>
<comment type="caution">
    <text evidence="3">The sequence shown here is derived from an EMBL/GenBank/DDBJ whole genome shotgun (WGS) entry which is preliminary data.</text>
</comment>
<dbReference type="OrthoDB" id="6254850at2759"/>
<feature type="signal peptide" evidence="1">
    <location>
        <begin position="1"/>
        <end position="20"/>
    </location>
</feature>
<dbReference type="Proteomes" id="UP000054630">
    <property type="component" value="Unassembled WGS sequence"/>
</dbReference>
<keyword evidence="1" id="KW-0732">Signal</keyword>
<gene>
    <name evidence="3" type="ORF">T07_7835</name>
</gene>
<dbReference type="EMBL" id="JYDL01000084">
    <property type="protein sequence ID" value="KRX17677.1"/>
    <property type="molecule type" value="Genomic_DNA"/>
</dbReference>
<dbReference type="AlphaFoldDB" id="A0A0V0RT62"/>
<evidence type="ECO:0000259" key="2">
    <source>
        <dbReference type="Pfam" id="PF17919"/>
    </source>
</evidence>
<reference evidence="3 4" key="1">
    <citation type="submission" date="2015-01" db="EMBL/GenBank/DDBJ databases">
        <title>Evolution of Trichinella species and genotypes.</title>
        <authorList>
            <person name="Korhonen P.K."/>
            <person name="Edoardo P."/>
            <person name="Giuseppe L.R."/>
            <person name="Gasser R.B."/>
        </authorList>
    </citation>
    <scope>NUCLEOTIDE SEQUENCE [LARGE SCALE GENOMIC DNA]</scope>
    <source>
        <strain evidence="3">ISS37</strain>
    </source>
</reference>
<sequence length="182" mass="20841">MSFVTSINLFYIALLQQCAELTFFLYDHTSLNTVFESFITKALHSSSEWPTLTIAMCPPPPKNAISMQSIGRQSQRANLGRNNFSFLRLYRRGMTKATMLLHLQPNALTAITVDASGTAIGAVLEQLINNNWQLLALFSRQLTDSERKCSAFDRELLALYLLIRHIWCYIEDRHFITFAHHI</sequence>
<feature type="domain" description="Reverse transcriptase/retrotransposon-derived protein RNase H-like" evidence="2">
    <location>
        <begin position="92"/>
        <end position="176"/>
    </location>
</feature>
<dbReference type="Pfam" id="PF17919">
    <property type="entry name" value="RT_RNaseH_2"/>
    <property type="match status" value="1"/>
</dbReference>